<evidence type="ECO:0000256" key="1">
    <source>
        <dbReference type="ARBA" id="ARBA00003072"/>
    </source>
</evidence>
<keyword evidence="11 17" id="KW-0418">Kinase</keyword>
<evidence type="ECO:0000256" key="14">
    <source>
        <dbReference type="ARBA" id="ARBA00030544"/>
    </source>
</evidence>
<evidence type="ECO:0000256" key="13">
    <source>
        <dbReference type="ARBA" id="ARBA00029789"/>
    </source>
</evidence>
<dbReference type="InterPro" id="IPR036388">
    <property type="entry name" value="WH-like_DNA-bd_sf"/>
</dbReference>
<dbReference type="EMBL" id="LLYW01000035">
    <property type="protein sequence ID" value="KUH32409.1"/>
    <property type="molecule type" value="Genomic_DNA"/>
</dbReference>
<evidence type="ECO:0000256" key="17">
    <source>
        <dbReference type="HAMAP-Rule" id="MF_01285"/>
    </source>
</evidence>
<evidence type="ECO:0000313" key="21">
    <source>
        <dbReference type="Proteomes" id="UP000053462"/>
    </source>
</evidence>
<feature type="binding site" evidence="17">
    <location>
        <position position="186"/>
    </location>
    <ligand>
        <name>FMN</name>
        <dbReference type="ChEBI" id="CHEBI:58210"/>
    </ligand>
</feature>
<dbReference type="SUPFAM" id="SSF82114">
    <property type="entry name" value="Riboflavin kinase-like"/>
    <property type="match status" value="1"/>
</dbReference>
<comment type="caution">
    <text evidence="17">Lacks conserved residue(s) required for the propagation of feature annotation.</text>
</comment>
<evidence type="ECO:0000256" key="3">
    <source>
        <dbReference type="ARBA" id="ARBA00006428"/>
    </source>
</evidence>
<evidence type="ECO:0000256" key="6">
    <source>
        <dbReference type="ARBA" id="ARBA00022630"/>
    </source>
</evidence>
<dbReference type="SUPFAM" id="SSF46785">
    <property type="entry name" value="Winged helix' DNA-binding domain"/>
    <property type="match status" value="1"/>
</dbReference>
<keyword evidence="6 17" id="KW-0285">Flavoprotein</keyword>
<evidence type="ECO:0000256" key="5">
    <source>
        <dbReference type="ARBA" id="ARBA00017394"/>
    </source>
</evidence>
<comment type="pathway">
    <text evidence="2 17">Cofactor biosynthesis; FMN biosynthesis; FMN from riboflavin (CTP route): step 1/1.</text>
</comment>
<feature type="binding site" evidence="17">
    <location>
        <begin position="95"/>
        <end position="100"/>
    </location>
    <ligand>
        <name>CDP</name>
        <dbReference type="ChEBI" id="CHEBI:58069"/>
    </ligand>
</feature>
<evidence type="ECO:0000256" key="8">
    <source>
        <dbReference type="ARBA" id="ARBA00022679"/>
    </source>
</evidence>
<dbReference type="Gene3D" id="2.40.30.30">
    <property type="entry name" value="Riboflavin kinase-like"/>
    <property type="match status" value="1"/>
</dbReference>
<evidence type="ECO:0000256" key="4">
    <source>
        <dbReference type="ARBA" id="ARBA00011987"/>
    </source>
</evidence>
<dbReference type="OrthoDB" id="30955at2157"/>
<comment type="caution">
    <text evidence="20">The sequence shown here is derived from an EMBL/GenBank/DDBJ whole genome shotgun (WGS) entry which is preliminary data.</text>
</comment>
<name>A0A100XWE3_9EURY</name>
<feature type="domain" description="HTH crp-type" evidence="19">
    <location>
        <begin position="6"/>
        <end position="58"/>
    </location>
</feature>
<dbReference type="STRING" id="227598.APY94_09995"/>
<gene>
    <name evidence="17" type="primary">ribK</name>
    <name evidence="20" type="ORF">APY94_09995</name>
</gene>
<keyword evidence="9 17" id="KW-0479">Metal-binding</keyword>
<feature type="binding site" evidence="17">
    <location>
        <position position="122"/>
    </location>
    <ligand>
        <name>Mg(2+)</name>
        <dbReference type="ChEBI" id="CHEBI:18420"/>
    </ligand>
</feature>
<keyword evidence="7 17" id="KW-0288">FMN</keyword>
<reference evidence="20 21" key="1">
    <citation type="submission" date="2015-10" db="EMBL/GenBank/DDBJ databases">
        <title>Draft genome sequence of Thermococcus celericrescens strain DSM 17994.</title>
        <authorList>
            <person name="Hong S.-J."/>
            <person name="Park C.-E."/>
            <person name="Shin J.-H."/>
        </authorList>
    </citation>
    <scope>NUCLEOTIDE SEQUENCE [LARGE SCALE GENOMIC DNA]</scope>
    <source>
        <strain evidence="20 21">DSM 17994</strain>
    </source>
</reference>
<evidence type="ECO:0000256" key="16">
    <source>
        <dbReference type="ARBA" id="ARBA00047857"/>
    </source>
</evidence>
<keyword evidence="10 17" id="KW-0547">Nucleotide-binding</keyword>
<accession>A0A100XWE3</accession>
<feature type="binding site" evidence="17">
    <location>
        <position position="178"/>
    </location>
    <ligand>
        <name>FMN</name>
        <dbReference type="ChEBI" id="CHEBI:58210"/>
    </ligand>
</feature>
<dbReference type="GO" id="GO:0009231">
    <property type="term" value="P:riboflavin biosynthetic process"/>
    <property type="evidence" value="ECO:0007669"/>
    <property type="project" value="InterPro"/>
</dbReference>
<dbReference type="GO" id="GO:0000166">
    <property type="term" value="F:nucleotide binding"/>
    <property type="evidence" value="ECO:0007669"/>
    <property type="project" value="UniProtKB-UniRule"/>
</dbReference>
<evidence type="ECO:0000256" key="11">
    <source>
        <dbReference type="ARBA" id="ARBA00022777"/>
    </source>
</evidence>
<evidence type="ECO:0000256" key="12">
    <source>
        <dbReference type="ARBA" id="ARBA00022842"/>
    </source>
</evidence>
<comment type="catalytic activity">
    <reaction evidence="16 17">
        <text>riboflavin + CTP = CDP + FMN + H(+)</text>
        <dbReference type="Rhea" id="RHEA:25021"/>
        <dbReference type="ChEBI" id="CHEBI:15378"/>
        <dbReference type="ChEBI" id="CHEBI:37563"/>
        <dbReference type="ChEBI" id="CHEBI:57986"/>
        <dbReference type="ChEBI" id="CHEBI:58069"/>
        <dbReference type="ChEBI" id="CHEBI:58210"/>
        <dbReference type="EC" id="2.7.1.161"/>
    </reaction>
</comment>
<dbReference type="InterPro" id="IPR023465">
    <property type="entry name" value="Riboflavin_kinase_dom_sf"/>
</dbReference>
<dbReference type="InterPro" id="IPR036390">
    <property type="entry name" value="WH_DNA-bd_sf"/>
</dbReference>
<dbReference type="Proteomes" id="UP000053462">
    <property type="component" value="Unassembled WGS sequence"/>
</dbReference>
<feature type="binding site" evidence="17">
    <location>
        <begin position="191"/>
        <end position="194"/>
    </location>
    <ligand>
        <name>CDP</name>
        <dbReference type="ChEBI" id="CHEBI:58069"/>
    </ligand>
</feature>
<dbReference type="GO" id="GO:0009398">
    <property type="term" value="P:FMN biosynthetic process"/>
    <property type="evidence" value="ECO:0007669"/>
    <property type="project" value="UniProtKB-UniRule"/>
</dbReference>
<feature type="domain" description="Riboflavin kinase" evidence="18">
    <location>
        <begin position="92"/>
        <end position="209"/>
    </location>
</feature>
<protein>
    <recommendedName>
        <fullName evidence="5 17">Riboflavin kinase</fullName>
        <shortName evidence="17">RFK</shortName>
        <ecNumber evidence="4 17">2.7.1.161</ecNumber>
    </recommendedName>
    <alternativeName>
        <fullName evidence="14 17">CTP-dependent riboflavin kinase</fullName>
    </alternativeName>
    <alternativeName>
        <fullName evidence="15 17">CTP:riboflavin 5'-phosphotransferase</fullName>
    </alternativeName>
    <alternativeName>
        <fullName evidence="13 17">Flavokinase</fullName>
    </alternativeName>
</protein>
<dbReference type="Gene3D" id="1.10.10.10">
    <property type="entry name" value="Winged helix-like DNA-binding domain superfamily/Winged helix DNA-binding domain"/>
    <property type="match status" value="1"/>
</dbReference>
<dbReference type="InterPro" id="IPR039063">
    <property type="entry name" value="RibK_CTP-dep"/>
</dbReference>
<proteinExistence type="inferred from homology"/>
<evidence type="ECO:0000256" key="15">
    <source>
        <dbReference type="ARBA" id="ARBA00033116"/>
    </source>
</evidence>
<dbReference type="RefSeq" id="WP_058939490.1">
    <property type="nucleotide sequence ID" value="NZ_LLYW01000035.1"/>
</dbReference>
<dbReference type="GO" id="GO:0008531">
    <property type="term" value="F:riboflavin kinase activity"/>
    <property type="evidence" value="ECO:0007669"/>
    <property type="project" value="InterPro"/>
</dbReference>
<dbReference type="CDD" id="cd00090">
    <property type="entry name" value="HTH_ARSR"/>
    <property type="match status" value="1"/>
</dbReference>
<dbReference type="GO" id="GO:0003677">
    <property type="term" value="F:DNA binding"/>
    <property type="evidence" value="ECO:0007669"/>
    <property type="project" value="InterPro"/>
</dbReference>
<keyword evidence="8 17" id="KW-0808">Transferase</keyword>
<dbReference type="InterPro" id="IPR012318">
    <property type="entry name" value="HTH_CRP"/>
</dbReference>
<dbReference type="AlphaFoldDB" id="A0A100XWE3"/>
<dbReference type="GO" id="GO:0000287">
    <property type="term" value="F:magnesium ion binding"/>
    <property type="evidence" value="ECO:0007669"/>
    <property type="project" value="UniProtKB-UniRule"/>
</dbReference>
<dbReference type="InterPro" id="IPR011991">
    <property type="entry name" value="ArsR-like_HTH"/>
</dbReference>
<evidence type="ECO:0000313" key="20">
    <source>
        <dbReference type="EMBL" id="KUH32409.1"/>
    </source>
</evidence>
<organism evidence="20 21">
    <name type="scientific">Thermococcus celericrescens</name>
    <dbReference type="NCBI Taxonomy" id="227598"/>
    <lineage>
        <taxon>Archaea</taxon>
        <taxon>Methanobacteriati</taxon>
        <taxon>Methanobacteriota</taxon>
        <taxon>Thermococci</taxon>
        <taxon>Thermococcales</taxon>
        <taxon>Thermococcaceae</taxon>
        <taxon>Thermococcus</taxon>
    </lineage>
</organism>
<evidence type="ECO:0000256" key="7">
    <source>
        <dbReference type="ARBA" id="ARBA00022643"/>
    </source>
</evidence>
<dbReference type="InterPro" id="IPR023470">
    <property type="entry name" value="Riboflavin_kinase_archaeal"/>
</dbReference>
<keyword evidence="21" id="KW-1185">Reference proteome</keyword>
<evidence type="ECO:0000259" key="19">
    <source>
        <dbReference type="Pfam" id="PF13545"/>
    </source>
</evidence>
<dbReference type="Pfam" id="PF13545">
    <property type="entry name" value="HTH_Crp_2"/>
    <property type="match status" value="1"/>
</dbReference>
<evidence type="ECO:0000256" key="2">
    <source>
        <dbReference type="ARBA" id="ARBA00005219"/>
    </source>
</evidence>
<comment type="cofactor">
    <cofactor evidence="17">
        <name>Mg(2+)</name>
        <dbReference type="ChEBI" id="CHEBI:18420"/>
    </cofactor>
    <text evidence="17">Binds 1 Mg(2+) ion per subunit.</text>
</comment>
<dbReference type="PANTHER" id="PTHR40706:SF1">
    <property type="entry name" value="RIBOFLAVIN KINASE"/>
    <property type="match status" value="1"/>
</dbReference>
<sequence length="212" mass="23332">MKRIKLLILLARRGAIGEKVKVTLRDLGDELGVSPQSVLRLLEDMEGEGFIEKSVEGKKTYVEISPNGLAFLEELCDAISGVLYNGVIIGEVISGIGEGAYYVRQYSQLIEEYLGFKPYPGTLNIRVIFPRTVFDALCGVRPVILPGFVKDGRTFGDVKAYRVRIGDAEGAIVIPSRTVHPPKIAEIVAPIYLREKLNLQDGSKITIKVVKS</sequence>
<dbReference type="PANTHER" id="PTHR40706">
    <property type="entry name" value="RIBOFLAVIN KINASE"/>
    <property type="match status" value="1"/>
</dbReference>
<evidence type="ECO:0000256" key="10">
    <source>
        <dbReference type="ARBA" id="ARBA00022741"/>
    </source>
</evidence>
<comment type="function">
    <text evidence="1 17">Catalyzes the CTP-dependent phosphorylation of riboflavin (vitamin B2) to form flavin mononucleotide (FMN).</text>
</comment>
<dbReference type="EC" id="2.7.1.161" evidence="4 17"/>
<dbReference type="GO" id="GO:0006355">
    <property type="term" value="P:regulation of DNA-templated transcription"/>
    <property type="evidence" value="ECO:0007669"/>
    <property type="project" value="InterPro"/>
</dbReference>
<dbReference type="UniPathway" id="UPA00276">
    <property type="reaction ID" value="UER00929"/>
</dbReference>
<dbReference type="InterPro" id="IPR023602">
    <property type="entry name" value="Riboflavin_kinase_CTP-dep"/>
</dbReference>
<dbReference type="Pfam" id="PF01982">
    <property type="entry name" value="CTP-dep_RFKase"/>
    <property type="match status" value="1"/>
</dbReference>
<keyword evidence="12 17" id="KW-0460">Magnesium</keyword>
<evidence type="ECO:0000256" key="9">
    <source>
        <dbReference type="ARBA" id="ARBA00022723"/>
    </source>
</evidence>
<dbReference type="HAMAP" id="MF_01285">
    <property type="entry name" value="Riboflavin_kinase"/>
    <property type="match status" value="1"/>
</dbReference>
<evidence type="ECO:0000259" key="18">
    <source>
        <dbReference type="Pfam" id="PF01982"/>
    </source>
</evidence>
<feature type="binding site" evidence="17">
    <location>
        <position position="124"/>
    </location>
    <ligand>
        <name>Mg(2+)</name>
        <dbReference type="ChEBI" id="CHEBI:18420"/>
    </ligand>
</feature>
<comment type="similarity">
    <text evidence="3 17">Belongs to the archaeal riboflavin kinase family.</text>
</comment>